<evidence type="ECO:0000256" key="2">
    <source>
        <dbReference type="ARBA" id="ARBA00022679"/>
    </source>
</evidence>
<dbReference type="HAMAP" id="MF_00658">
    <property type="entry name" value="23SrRNA_methyltr_H"/>
    <property type="match status" value="1"/>
</dbReference>
<evidence type="ECO:0000313" key="7">
    <source>
        <dbReference type="Proteomes" id="UP000054785"/>
    </source>
</evidence>
<comment type="catalytic activity">
    <reaction evidence="5">
        <text>pseudouridine(1915) in 23S rRNA + S-adenosyl-L-methionine = N(3)-methylpseudouridine(1915) in 23S rRNA + S-adenosyl-L-homocysteine + H(+)</text>
        <dbReference type="Rhea" id="RHEA:42752"/>
        <dbReference type="Rhea" id="RHEA-COMP:10221"/>
        <dbReference type="Rhea" id="RHEA-COMP:10222"/>
        <dbReference type="ChEBI" id="CHEBI:15378"/>
        <dbReference type="ChEBI" id="CHEBI:57856"/>
        <dbReference type="ChEBI" id="CHEBI:59789"/>
        <dbReference type="ChEBI" id="CHEBI:65314"/>
        <dbReference type="ChEBI" id="CHEBI:74486"/>
        <dbReference type="EC" id="2.1.1.177"/>
    </reaction>
</comment>
<dbReference type="InterPro" id="IPR029028">
    <property type="entry name" value="Alpha/beta_knot_MTases"/>
</dbReference>
<comment type="subcellular location">
    <subcellularLocation>
        <location evidence="5">Cytoplasm</location>
    </subcellularLocation>
</comment>
<keyword evidence="7" id="KW-1185">Reference proteome</keyword>
<dbReference type="PANTHER" id="PTHR33603:SF1">
    <property type="entry name" value="RIBOSOMAL RNA LARGE SUBUNIT METHYLTRANSFERASE H"/>
    <property type="match status" value="1"/>
</dbReference>
<comment type="subunit">
    <text evidence="5">Homodimer.</text>
</comment>
<feature type="binding site" evidence="5">
    <location>
        <begin position="124"/>
        <end position="129"/>
    </location>
    <ligand>
        <name>S-adenosyl-L-methionine</name>
        <dbReference type="ChEBI" id="CHEBI:59789"/>
    </ligand>
</feature>
<dbReference type="GO" id="GO:0005737">
    <property type="term" value="C:cytoplasm"/>
    <property type="evidence" value="ECO:0007669"/>
    <property type="project" value="UniProtKB-SubCell"/>
</dbReference>
<dbReference type="AlphaFoldDB" id="A0A0W0TYB7"/>
<dbReference type="STRING" id="45065.Lgee_0973"/>
<keyword evidence="3 5" id="KW-0949">S-adenosyl-L-methionine</keyword>
<evidence type="ECO:0000256" key="1">
    <source>
        <dbReference type="ARBA" id="ARBA00022603"/>
    </source>
</evidence>
<keyword evidence="2 5" id="KW-0808">Transferase</keyword>
<organism evidence="6 7">
    <name type="scientific">Legionella geestiana</name>
    <dbReference type="NCBI Taxonomy" id="45065"/>
    <lineage>
        <taxon>Bacteria</taxon>
        <taxon>Pseudomonadati</taxon>
        <taxon>Pseudomonadota</taxon>
        <taxon>Gammaproteobacteria</taxon>
        <taxon>Legionellales</taxon>
        <taxon>Legionellaceae</taxon>
        <taxon>Legionella</taxon>
    </lineage>
</organism>
<accession>A0A0W0TYB7</accession>
<comment type="function">
    <text evidence="5">Specifically methylates the pseudouridine at position 1915 (m3Psi1915) in 23S rRNA.</text>
</comment>
<feature type="binding site" evidence="5">
    <location>
        <position position="74"/>
    </location>
    <ligand>
        <name>S-adenosyl-L-methionine</name>
        <dbReference type="ChEBI" id="CHEBI:59789"/>
    </ligand>
</feature>
<dbReference type="Proteomes" id="UP000054785">
    <property type="component" value="Unassembled WGS sequence"/>
</dbReference>
<comment type="caution">
    <text evidence="6">The sequence shown here is derived from an EMBL/GenBank/DDBJ whole genome shotgun (WGS) entry which is preliminary data.</text>
</comment>
<dbReference type="Gene3D" id="3.40.1280.10">
    <property type="match status" value="1"/>
</dbReference>
<evidence type="ECO:0000313" key="6">
    <source>
        <dbReference type="EMBL" id="KTD00709.1"/>
    </source>
</evidence>
<sequence>MLKITILALGDKMPAWVIECSREYTKRLGEWARVQVVEIPLQKRSKSHGLARILEKEASQLLAAIPADAHVVALDVEGSAFSSSALAQHLEKITAHAGHLCFLIGGPEGLAPEVLARAQSRWSLSALTLPHPLVRVVLTEALYRAFSLLNNHPYHK</sequence>
<comment type="similarity">
    <text evidence="4 5">Belongs to the RNA methyltransferase RlmH family.</text>
</comment>
<dbReference type="SUPFAM" id="SSF75217">
    <property type="entry name" value="alpha/beta knot"/>
    <property type="match status" value="1"/>
</dbReference>
<dbReference type="PATRIC" id="fig|45065.4.peg.1045"/>
<dbReference type="EMBL" id="LNYC01000032">
    <property type="protein sequence ID" value="KTD00709.1"/>
    <property type="molecule type" value="Genomic_DNA"/>
</dbReference>
<evidence type="ECO:0000256" key="4">
    <source>
        <dbReference type="ARBA" id="ARBA00038303"/>
    </source>
</evidence>
<reference evidence="6 7" key="1">
    <citation type="submission" date="2015-11" db="EMBL/GenBank/DDBJ databases">
        <title>Genomic analysis of 38 Legionella species identifies large and diverse effector repertoires.</title>
        <authorList>
            <person name="Burstein D."/>
            <person name="Amaro F."/>
            <person name="Zusman T."/>
            <person name="Lifshitz Z."/>
            <person name="Cohen O."/>
            <person name="Gilbert J.A."/>
            <person name="Pupko T."/>
            <person name="Shuman H.A."/>
            <person name="Segal G."/>
        </authorList>
    </citation>
    <scope>NUCLEOTIDE SEQUENCE [LARGE SCALE GENOMIC DNA]</scope>
    <source>
        <strain evidence="6 7">ATCC 49504</strain>
    </source>
</reference>
<evidence type="ECO:0000256" key="3">
    <source>
        <dbReference type="ARBA" id="ARBA00022691"/>
    </source>
</evidence>
<dbReference type="EC" id="2.1.1.177" evidence="5"/>
<dbReference type="NCBIfam" id="NF000986">
    <property type="entry name" value="PRK00103.1-4"/>
    <property type="match status" value="1"/>
</dbReference>
<dbReference type="CDD" id="cd18081">
    <property type="entry name" value="RlmH-like"/>
    <property type="match status" value="1"/>
</dbReference>
<dbReference type="InterPro" id="IPR029026">
    <property type="entry name" value="tRNA_m1G_MTases_N"/>
</dbReference>
<gene>
    <name evidence="5" type="primary">rlmH</name>
    <name evidence="6" type="ORF">Lgee_0973</name>
</gene>
<dbReference type="Pfam" id="PF02590">
    <property type="entry name" value="SPOUT_MTase"/>
    <property type="match status" value="1"/>
</dbReference>
<dbReference type="PANTHER" id="PTHR33603">
    <property type="entry name" value="METHYLTRANSFERASE"/>
    <property type="match status" value="1"/>
</dbReference>
<dbReference type="GO" id="GO:0070038">
    <property type="term" value="F:rRNA (pseudouridine-N3-)-methyltransferase activity"/>
    <property type="evidence" value="ECO:0007669"/>
    <property type="project" value="UniProtKB-UniRule"/>
</dbReference>
<dbReference type="NCBIfam" id="TIGR00246">
    <property type="entry name" value="tRNA_RlmH_YbeA"/>
    <property type="match status" value="1"/>
</dbReference>
<dbReference type="PIRSF" id="PIRSF004505">
    <property type="entry name" value="MT_bac"/>
    <property type="match status" value="1"/>
</dbReference>
<dbReference type="InterPro" id="IPR003742">
    <property type="entry name" value="RlmH-like"/>
</dbReference>
<keyword evidence="5" id="KW-0698">rRNA processing</keyword>
<dbReference type="OrthoDB" id="9806643at2"/>
<protein>
    <recommendedName>
        <fullName evidence="5">Ribosomal RNA large subunit methyltransferase H</fullName>
        <ecNumber evidence="5">2.1.1.177</ecNumber>
    </recommendedName>
    <alternativeName>
        <fullName evidence="5">23S rRNA (pseudouridine1915-N3)-methyltransferase</fullName>
    </alternativeName>
    <alternativeName>
        <fullName evidence="5">23S rRNA m3Psi1915 methyltransferase</fullName>
    </alternativeName>
    <alternativeName>
        <fullName evidence="5">rRNA (pseudouridine-N3-)-methyltransferase RlmH</fullName>
    </alternativeName>
</protein>
<keyword evidence="5" id="KW-0963">Cytoplasm</keyword>
<keyword evidence="1 5" id="KW-0489">Methyltransferase</keyword>
<name>A0A0W0TYB7_9GAMM</name>
<feature type="binding site" evidence="5">
    <location>
        <position position="105"/>
    </location>
    <ligand>
        <name>S-adenosyl-L-methionine</name>
        <dbReference type="ChEBI" id="CHEBI:59789"/>
    </ligand>
</feature>
<dbReference type="RefSeq" id="WP_028386362.1">
    <property type="nucleotide sequence ID" value="NZ_CAAAHN010000014.1"/>
</dbReference>
<proteinExistence type="inferred from homology"/>
<evidence type="ECO:0000256" key="5">
    <source>
        <dbReference type="HAMAP-Rule" id="MF_00658"/>
    </source>
</evidence>